<evidence type="ECO:0000313" key="4">
    <source>
        <dbReference type="Proteomes" id="UP001501757"/>
    </source>
</evidence>
<dbReference type="EMBL" id="BAAAEI010000003">
    <property type="protein sequence ID" value="GAA0343532.1"/>
    <property type="molecule type" value="Genomic_DNA"/>
</dbReference>
<dbReference type="PANTHER" id="PTHR34406">
    <property type="entry name" value="PROTEIN YCEI"/>
    <property type="match status" value="1"/>
</dbReference>
<comment type="caution">
    <text evidence="3">The sequence shown here is derived from an EMBL/GenBank/DDBJ whole genome shotgun (WGS) entry which is preliminary data.</text>
</comment>
<reference evidence="4" key="1">
    <citation type="journal article" date="2019" name="Int. J. Syst. Evol. Microbiol.">
        <title>The Global Catalogue of Microorganisms (GCM) 10K type strain sequencing project: providing services to taxonomists for standard genome sequencing and annotation.</title>
        <authorList>
            <consortium name="The Broad Institute Genomics Platform"/>
            <consortium name="The Broad Institute Genome Sequencing Center for Infectious Disease"/>
            <person name="Wu L."/>
            <person name="Ma J."/>
        </authorList>
    </citation>
    <scope>NUCLEOTIDE SEQUENCE [LARGE SCALE GENOMIC DNA]</scope>
    <source>
        <strain evidence="4">JCM 13378</strain>
    </source>
</reference>
<accession>A0ABP3GHH3</accession>
<dbReference type="SMART" id="SM00867">
    <property type="entry name" value="YceI"/>
    <property type="match status" value="1"/>
</dbReference>
<keyword evidence="1" id="KW-0732">Signal</keyword>
<evidence type="ECO:0000259" key="2">
    <source>
        <dbReference type="SMART" id="SM00867"/>
    </source>
</evidence>
<evidence type="ECO:0000256" key="1">
    <source>
        <dbReference type="SAM" id="SignalP"/>
    </source>
</evidence>
<protein>
    <submittedName>
        <fullName evidence="3">YceI family protein</fullName>
    </submittedName>
</protein>
<dbReference type="Pfam" id="PF04264">
    <property type="entry name" value="YceI"/>
    <property type="match status" value="1"/>
</dbReference>
<dbReference type="Proteomes" id="UP001501757">
    <property type="component" value="Unassembled WGS sequence"/>
</dbReference>
<name>A0ABP3GHH3_9ALTE</name>
<dbReference type="SUPFAM" id="SSF101874">
    <property type="entry name" value="YceI-like"/>
    <property type="match status" value="1"/>
</dbReference>
<sequence>MKRVSLAALLLCSQAALADWQMDQQVSSLSFLSTKNNLVTETHHFTDFNGTLAEDGSLAVKIELNSVETNIAIRNERMREHLFKLFPTANLTAQLPNEVMGLDVGESMSLEVKGQLELNSKTQILTMQLQVTRLANEQLLATTVQPVLVNSVQFGLTDGIKKLQELAGLASIDQTVPVTFNVVFNAAN</sequence>
<feature type="domain" description="Lipid/polyisoprenoid-binding YceI-like" evidence="2">
    <location>
        <begin position="19"/>
        <end position="185"/>
    </location>
</feature>
<dbReference type="InterPro" id="IPR027016">
    <property type="entry name" value="UCP029811"/>
</dbReference>
<dbReference type="RefSeq" id="WP_343841389.1">
    <property type="nucleotide sequence ID" value="NZ_BAAAEI010000003.1"/>
</dbReference>
<keyword evidence="4" id="KW-1185">Reference proteome</keyword>
<dbReference type="PIRSF" id="PIRSF029811">
    <property type="entry name" value="UCP029811"/>
    <property type="match status" value="1"/>
</dbReference>
<organism evidence="3 4">
    <name type="scientific">Bowmanella denitrificans</name>
    <dbReference type="NCBI Taxonomy" id="366582"/>
    <lineage>
        <taxon>Bacteria</taxon>
        <taxon>Pseudomonadati</taxon>
        <taxon>Pseudomonadota</taxon>
        <taxon>Gammaproteobacteria</taxon>
        <taxon>Alteromonadales</taxon>
        <taxon>Alteromonadaceae</taxon>
        <taxon>Bowmanella</taxon>
    </lineage>
</organism>
<dbReference type="Gene3D" id="2.40.128.110">
    <property type="entry name" value="Lipid/polyisoprenoid-binding, YceI-like"/>
    <property type="match status" value="1"/>
</dbReference>
<dbReference type="InterPro" id="IPR036761">
    <property type="entry name" value="TTHA0802/YceI-like_sf"/>
</dbReference>
<feature type="chain" id="PRO_5045196444" evidence="1">
    <location>
        <begin position="19"/>
        <end position="188"/>
    </location>
</feature>
<dbReference type="PANTHER" id="PTHR34406:SF1">
    <property type="entry name" value="PROTEIN YCEI"/>
    <property type="match status" value="1"/>
</dbReference>
<feature type="signal peptide" evidence="1">
    <location>
        <begin position="1"/>
        <end position="18"/>
    </location>
</feature>
<proteinExistence type="predicted"/>
<dbReference type="InterPro" id="IPR007372">
    <property type="entry name" value="Lipid/polyisoprenoid-bd_YceI"/>
</dbReference>
<evidence type="ECO:0000313" key="3">
    <source>
        <dbReference type="EMBL" id="GAA0343532.1"/>
    </source>
</evidence>
<gene>
    <name evidence="3" type="ORF">GCM10009092_05160</name>
</gene>